<dbReference type="EMBL" id="PNBA02000182">
    <property type="protein sequence ID" value="KAG6384298.1"/>
    <property type="molecule type" value="Genomic_DNA"/>
</dbReference>
<dbReference type="Pfam" id="PF13855">
    <property type="entry name" value="LRR_8"/>
    <property type="match status" value="1"/>
</dbReference>
<reference evidence="11" key="2">
    <citation type="submission" date="2020-08" db="EMBL/GenBank/DDBJ databases">
        <title>Plant Genome Project.</title>
        <authorList>
            <person name="Zhang R.-G."/>
        </authorList>
    </citation>
    <scope>NUCLEOTIDE SEQUENCE</scope>
    <source>
        <strain evidence="11">Huo1</strain>
        <tissue evidence="11">Leaf</tissue>
    </source>
</reference>
<dbReference type="GO" id="GO:0006952">
    <property type="term" value="P:defense response"/>
    <property type="evidence" value="ECO:0007669"/>
    <property type="project" value="UniProtKB-ARBA"/>
</dbReference>
<dbReference type="InterPro" id="IPR001611">
    <property type="entry name" value="Leu-rich_rpt"/>
</dbReference>
<dbReference type="OrthoDB" id="676979at2759"/>
<dbReference type="FunFam" id="3.80.10.10:FF:000379">
    <property type="entry name" value="Protein NSP-INTERACTING KINASE 2"/>
    <property type="match status" value="1"/>
</dbReference>
<keyword evidence="12" id="KW-1185">Reference proteome</keyword>
<feature type="region of interest" description="Disordered" evidence="7">
    <location>
        <begin position="328"/>
        <end position="359"/>
    </location>
</feature>
<feature type="chain" id="PRO_5036448190" description="Protein kinase domain-containing protein" evidence="9">
    <location>
        <begin position="18"/>
        <end position="650"/>
    </location>
</feature>
<keyword evidence="4" id="KW-0677">Repeat</keyword>
<evidence type="ECO:0000256" key="6">
    <source>
        <dbReference type="ARBA" id="ARBA00023136"/>
    </source>
</evidence>
<dbReference type="Gene3D" id="3.30.200.20">
    <property type="entry name" value="Phosphorylase Kinase, domain 1"/>
    <property type="match status" value="1"/>
</dbReference>
<keyword evidence="6 8" id="KW-0472">Membrane</keyword>
<reference evidence="11" key="1">
    <citation type="submission" date="2018-01" db="EMBL/GenBank/DDBJ databases">
        <authorList>
            <person name="Mao J.F."/>
        </authorList>
    </citation>
    <scope>NUCLEOTIDE SEQUENCE</scope>
    <source>
        <strain evidence="11">Huo1</strain>
        <tissue evidence="11">Leaf</tissue>
    </source>
</reference>
<dbReference type="PROSITE" id="PS50011">
    <property type="entry name" value="PROTEIN_KINASE_DOM"/>
    <property type="match status" value="1"/>
</dbReference>
<dbReference type="Proteomes" id="UP000298416">
    <property type="component" value="Unassembled WGS sequence"/>
</dbReference>
<dbReference type="GO" id="GO:0051707">
    <property type="term" value="P:response to other organism"/>
    <property type="evidence" value="ECO:0007669"/>
    <property type="project" value="UniProtKB-ARBA"/>
</dbReference>
<dbReference type="Pfam" id="PF08263">
    <property type="entry name" value="LRRNT_2"/>
    <property type="match status" value="1"/>
</dbReference>
<evidence type="ECO:0000256" key="4">
    <source>
        <dbReference type="ARBA" id="ARBA00022737"/>
    </source>
</evidence>
<evidence type="ECO:0000256" key="9">
    <source>
        <dbReference type="SAM" id="SignalP"/>
    </source>
</evidence>
<dbReference type="InterPro" id="IPR003591">
    <property type="entry name" value="Leu-rich_rpt_typical-subtyp"/>
</dbReference>
<dbReference type="InterPro" id="IPR011009">
    <property type="entry name" value="Kinase-like_dom_sf"/>
</dbReference>
<feature type="transmembrane region" description="Helical" evidence="8">
    <location>
        <begin position="297"/>
        <end position="319"/>
    </location>
</feature>
<dbReference type="Gene3D" id="3.80.10.10">
    <property type="entry name" value="Ribonuclease Inhibitor"/>
    <property type="match status" value="2"/>
</dbReference>
<evidence type="ECO:0000256" key="1">
    <source>
        <dbReference type="ARBA" id="ARBA00004370"/>
    </source>
</evidence>
<dbReference type="GO" id="GO:0004672">
    <property type="term" value="F:protein kinase activity"/>
    <property type="evidence" value="ECO:0007669"/>
    <property type="project" value="InterPro"/>
</dbReference>
<keyword evidence="3 8" id="KW-0812">Transmembrane</keyword>
<evidence type="ECO:0000313" key="12">
    <source>
        <dbReference type="Proteomes" id="UP000298416"/>
    </source>
</evidence>
<evidence type="ECO:0000256" key="7">
    <source>
        <dbReference type="SAM" id="MobiDB-lite"/>
    </source>
</evidence>
<dbReference type="PANTHER" id="PTHR48007:SF65">
    <property type="entry name" value="OS01G0577600 PROTEIN"/>
    <property type="match status" value="1"/>
</dbReference>
<evidence type="ECO:0000259" key="10">
    <source>
        <dbReference type="PROSITE" id="PS50011"/>
    </source>
</evidence>
<protein>
    <recommendedName>
        <fullName evidence="10">Protein kinase domain-containing protein</fullName>
    </recommendedName>
</protein>
<feature type="signal peptide" evidence="9">
    <location>
        <begin position="1"/>
        <end position="17"/>
    </location>
</feature>
<evidence type="ECO:0000256" key="8">
    <source>
        <dbReference type="SAM" id="Phobius"/>
    </source>
</evidence>
<proteinExistence type="predicted"/>
<evidence type="ECO:0000256" key="2">
    <source>
        <dbReference type="ARBA" id="ARBA00022614"/>
    </source>
</evidence>
<dbReference type="InterPro" id="IPR046959">
    <property type="entry name" value="PRK1-6/SRF4-like"/>
</dbReference>
<dbReference type="SUPFAM" id="SSF56112">
    <property type="entry name" value="Protein kinase-like (PK-like)"/>
    <property type="match status" value="1"/>
</dbReference>
<dbReference type="InterPro" id="IPR001245">
    <property type="entry name" value="Ser-Thr/Tyr_kinase_cat_dom"/>
</dbReference>
<dbReference type="Pfam" id="PF07714">
    <property type="entry name" value="PK_Tyr_Ser-Thr"/>
    <property type="match status" value="1"/>
</dbReference>
<evidence type="ECO:0000256" key="5">
    <source>
        <dbReference type="ARBA" id="ARBA00022989"/>
    </source>
</evidence>
<keyword evidence="2" id="KW-0433">Leucine-rich repeat</keyword>
<dbReference type="InterPro" id="IPR032675">
    <property type="entry name" value="LRR_dom_sf"/>
</dbReference>
<organism evidence="11">
    <name type="scientific">Salvia splendens</name>
    <name type="common">Scarlet sage</name>
    <dbReference type="NCBI Taxonomy" id="180675"/>
    <lineage>
        <taxon>Eukaryota</taxon>
        <taxon>Viridiplantae</taxon>
        <taxon>Streptophyta</taxon>
        <taxon>Embryophyta</taxon>
        <taxon>Tracheophyta</taxon>
        <taxon>Spermatophyta</taxon>
        <taxon>Magnoliopsida</taxon>
        <taxon>eudicotyledons</taxon>
        <taxon>Gunneridae</taxon>
        <taxon>Pentapetalae</taxon>
        <taxon>asterids</taxon>
        <taxon>lamiids</taxon>
        <taxon>Lamiales</taxon>
        <taxon>Lamiaceae</taxon>
        <taxon>Nepetoideae</taxon>
        <taxon>Mentheae</taxon>
        <taxon>Salviinae</taxon>
        <taxon>Salvia</taxon>
        <taxon>Salvia subgen. Calosphace</taxon>
        <taxon>core Calosphace</taxon>
    </lineage>
</organism>
<name>A0A8X8YXW6_SALSN</name>
<dbReference type="SUPFAM" id="SSF52058">
    <property type="entry name" value="L domain-like"/>
    <property type="match status" value="1"/>
</dbReference>
<dbReference type="PANTHER" id="PTHR48007">
    <property type="entry name" value="LEUCINE-RICH REPEAT RECEPTOR-LIKE PROTEIN KINASE PXC1"/>
    <property type="match status" value="1"/>
</dbReference>
<dbReference type="GO" id="GO:0005524">
    <property type="term" value="F:ATP binding"/>
    <property type="evidence" value="ECO:0007669"/>
    <property type="project" value="InterPro"/>
</dbReference>
<dbReference type="InterPro" id="IPR013210">
    <property type="entry name" value="LRR_N_plant-typ"/>
</dbReference>
<dbReference type="AlphaFoldDB" id="A0A8X8YXW6"/>
<comment type="subcellular location">
    <subcellularLocation>
        <location evidence="1">Membrane</location>
    </subcellularLocation>
</comment>
<evidence type="ECO:0000256" key="3">
    <source>
        <dbReference type="ARBA" id="ARBA00022692"/>
    </source>
</evidence>
<dbReference type="FunFam" id="3.30.200.20:FF:000371">
    <property type="entry name" value="Protein NSP-INTERACTING KINASE 2"/>
    <property type="match status" value="1"/>
</dbReference>
<feature type="compositionally biased region" description="Basic and acidic residues" evidence="7">
    <location>
        <begin position="330"/>
        <end position="344"/>
    </location>
</feature>
<gene>
    <name evidence="11" type="ORF">SASPL_155898</name>
</gene>
<keyword evidence="5 8" id="KW-1133">Transmembrane helix</keyword>
<accession>A0A8X8YXW6</accession>
<dbReference type="InterPro" id="IPR000719">
    <property type="entry name" value="Prot_kinase_dom"/>
</dbReference>
<comment type="caution">
    <text evidence="11">The sequence shown here is derived from an EMBL/GenBank/DDBJ whole genome shotgun (WGS) entry which is preliminary data.</text>
</comment>
<dbReference type="GO" id="GO:0016020">
    <property type="term" value="C:membrane"/>
    <property type="evidence" value="ECO:0007669"/>
    <property type="project" value="UniProtKB-SubCell"/>
</dbReference>
<dbReference type="Pfam" id="PF00560">
    <property type="entry name" value="LRR_1"/>
    <property type="match status" value="3"/>
</dbReference>
<feature type="domain" description="Protein kinase" evidence="10">
    <location>
        <begin position="378"/>
        <end position="646"/>
    </location>
</feature>
<sequence length="650" mass="70216">MHMLFILLLLLSSSSVCINLVRGNAELRALMEIKASLDPGNKRLSSWTADGDPCGGSFVGVACNEHRKVANISLQGKLLAGKVPAALSELKCLSGLYLHYNSLTGQIPPEIANLTELTDLYLNVNRLTGEIPPQIGSMASLQVVQLCCNNLTGNIPAEMGLLKKLSVLALENNGITRQIPSSLGNLGMLRRLYLNSNRLSGSIPIPLANLVSLQVLDVRNNTLSGVVPLALRHLNEEFRFENNPGLCGSGFPSLRACTAWDNANQASTVPAASIPRSAPLPLNCSHCSGSSSRLPQIGIVGGAIAATLALTVVALLCAVKYRRAKQKVGHKSETSEDKSKDQLHKVMSHPSPQEYGHEEASPCSKFNLEEVESATHHFSEANLLGRSKFSAVYRGTLKDGVVVAIKSISKSSCKTDEDEFFKGMSLLSSLSHENVVKLKGYCSSKARGECFLIYEFVPGGNLSHYLDGEDDHSILDWPKRVSIIHGIAKGMEYLHRNEWNKGGIIHQNISVEKVVLDEQMSPLIVDCGLLKLLADDVVYSALKVSAALGYMAPEYISTGRFTEKSDVYAYGVIILQVLSGKTVLSTAVRAAAESGDVGELMDVKLEGKYSESEGAGLIKMALDCTNDDPLSRPTMEWVVRELSSLLVDNV</sequence>
<dbReference type="Gene3D" id="1.10.510.10">
    <property type="entry name" value="Transferase(Phosphotransferase) domain 1"/>
    <property type="match status" value="1"/>
</dbReference>
<keyword evidence="9" id="KW-0732">Signal</keyword>
<dbReference type="SMART" id="SM00369">
    <property type="entry name" value="LRR_TYP"/>
    <property type="match status" value="4"/>
</dbReference>
<evidence type="ECO:0000313" key="11">
    <source>
        <dbReference type="EMBL" id="KAG6384298.1"/>
    </source>
</evidence>